<organism evidence="7 8">
    <name type="scientific">Christensenella hongkongensis</name>
    <dbReference type="NCBI Taxonomy" id="270498"/>
    <lineage>
        <taxon>Bacteria</taxon>
        <taxon>Bacillati</taxon>
        <taxon>Bacillota</taxon>
        <taxon>Clostridia</taxon>
        <taxon>Christensenellales</taxon>
        <taxon>Christensenellaceae</taxon>
        <taxon>Christensenella</taxon>
    </lineage>
</organism>
<feature type="transmembrane region" description="Helical" evidence="5">
    <location>
        <begin position="184"/>
        <end position="202"/>
    </location>
</feature>
<keyword evidence="8" id="KW-1185">Reference proteome</keyword>
<feature type="transmembrane region" description="Helical" evidence="5">
    <location>
        <begin position="208"/>
        <end position="229"/>
    </location>
</feature>
<dbReference type="InterPro" id="IPR049453">
    <property type="entry name" value="Memb_transporter_dom"/>
</dbReference>
<proteinExistence type="predicted"/>
<protein>
    <recommendedName>
        <fullName evidence="6">Integral membrane bound transporter domain-containing protein</fullName>
    </recommendedName>
</protein>
<evidence type="ECO:0000256" key="3">
    <source>
        <dbReference type="ARBA" id="ARBA00022989"/>
    </source>
</evidence>
<evidence type="ECO:0000313" key="8">
    <source>
        <dbReference type="Proteomes" id="UP000034076"/>
    </source>
</evidence>
<feature type="transmembrane region" description="Helical" evidence="5">
    <location>
        <begin position="66"/>
        <end position="86"/>
    </location>
</feature>
<evidence type="ECO:0000256" key="2">
    <source>
        <dbReference type="ARBA" id="ARBA00022692"/>
    </source>
</evidence>
<feature type="transmembrane region" description="Helical" evidence="5">
    <location>
        <begin position="300"/>
        <end position="322"/>
    </location>
</feature>
<evidence type="ECO:0000256" key="5">
    <source>
        <dbReference type="SAM" id="Phobius"/>
    </source>
</evidence>
<sequence>MSETKKLLKKHSTAKLICKNTLLFLFNIAFVWVYQMIFGPANILPGVAVCVAATMFPITDFGIRPLTMVFITFLLFLGSGLTAQLALASPLIALPINFVFVMLIMLLTSEPYQLKPFICFLLCFIFSQATPVPWSEFPLRMESLLIGSVIVCAATVIWWRKKGYGKNARSLKEQVLLSSKRKSLILRMSVGLALAMLIGMAFHLKKPLWISIVVMSLTQLEFSETFLRIKYRVVATLIGSAVFVILFQILVPAEFSMLLIMLFCYLSFYTPEYKYKQIANAICALNASLLLLNTPDAIENRFLCLLSGIGIVLLLILLHHVYQKLRHRPVQRLLNKRDTSSAQNRLCHAGSHE</sequence>
<feature type="domain" description="Integral membrane bound transporter" evidence="6">
    <location>
        <begin position="194"/>
        <end position="314"/>
    </location>
</feature>
<gene>
    <name evidence="7" type="ORF">CHK_3001</name>
</gene>
<feature type="transmembrane region" description="Helical" evidence="5">
    <location>
        <begin position="140"/>
        <end position="159"/>
    </location>
</feature>
<evidence type="ECO:0000313" key="7">
    <source>
        <dbReference type="EMBL" id="KKI49423.1"/>
    </source>
</evidence>
<dbReference type="GO" id="GO:0016020">
    <property type="term" value="C:membrane"/>
    <property type="evidence" value="ECO:0007669"/>
    <property type="project" value="UniProtKB-SubCell"/>
</dbReference>
<dbReference type="Pfam" id="PF13515">
    <property type="entry name" value="FUSC_2"/>
    <property type="match status" value="1"/>
</dbReference>
<name>A0A0M2NAZ6_9FIRM</name>
<dbReference type="Proteomes" id="UP000034076">
    <property type="component" value="Unassembled WGS sequence"/>
</dbReference>
<evidence type="ECO:0000259" key="6">
    <source>
        <dbReference type="Pfam" id="PF13515"/>
    </source>
</evidence>
<dbReference type="PATRIC" id="fig|270498.16.peg.3094"/>
<accession>A0A0M2NAZ6</accession>
<evidence type="ECO:0000256" key="1">
    <source>
        <dbReference type="ARBA" id="ARBA00004141"/>
    </source>
</evidence>
<dbReference type="EMBL" id="LAYJ01000133">
    <property type="protein sequence ID" value="KKI49423.1"/>
    <property type="molecule type" value="Genomic_DNA"/>
</dbReference>
<comment type="subcellular location">
    <subcellularLocation>
        <location evidence="1">Membrane</location>
        <topology evidence="1">Multi-pass membrane protein</topology>
    </subcellularLocation>
</comment>
<dbReference type="RefSeq" id="WP_052740627.1">
    <property type="nucleotide sequence ID" value="NZ_LAYJ01000133.1"/>
</dbReference>
<feature type="transmembrane region" description="Helical" evidence="5">
    <location>
        <begin position="92"/>
        <end position="109"/>
    </location>
</feature>
<evidence type="ECO:0000256" key="4">
    <source>
        <dbReference type="ARBA" id="ARBA00023136"/>
    </source>
</evidence>
<dbReference type="AlphaFoldDB" id="A0A0M2NAZ6"/>
<comment type="caution">
    <text evidence="7">The sequence shown here is derived from an EMBL/GenBank/DDBJ whole genome shotgun (WGS) entry which is preliminary data.</text>
</comment>
<feature type="transmembrane region" description="Helical" evidence="5">
    <location>
        <begin position="241"/>
        <end position="268"/>
    </location>
</feature>
<keyword evidence="3 5" id="KW-1133">Transmembrane helix</keyword>
<keyword evidence="2 5" id="KW-0812">Transmembrane</keyword>
<feature type="transmembrane region" description="Helical" evidence="5">
    <location>
        <begin position="21"/>
        <end position="37"/>
    </location>
</feature>
<keyword evidence="4 5" id="KW-0472">Membrane</keyword>
<dbReference type="STRING" id="270498.CHK_3001"/>
<reference evidence="7 8" key="1">
    <citation type="submission" date="2015-04" db="EMBL/GenBank/DDBJ databases">
        <title>Draft genome sequence of bacteremic isolate Catabacter hongkongensis type strain HKU16T.</title>
        <authorList>
            <person name="Lau S.K."/>
            <person name="Teng J.L."/>
            <person name="Huang Y."/>
            <person name="Curreem S.O."/>
            <person name="Tsui S.K."/>
            <person name="Woo P.C."/>
        </authorList>
    </citation>
    <scope>NUCLEOTIDE SEQUENCE [LARGE SCALE GENOMIC DNA]</scope>
    <source>
        <strain evidence="7 8">HKU16</strain>
    </source>
</reference>
<dbReference type="OrthoDB" id="1654636at2"/>